<keyword evidence="4" id="KW-1185">Reference proteome</keyword>
<dbReference type="EMBL" id="VCGU01000459">
    <property type="protein sequence ID" value="TRY61060.1"/>
    <property type="molecule type" value="Genomic_DNA"/>
</dbReference>
<evidence type="ECO:0000313" key="4">
    <source>
        <dbReference type="Proteomes" id="UP000318571"/>
    </source>
</evidence>
<proteinExistence type="predicted"/>
<sequence>MLYHHLLPRSSSRVIGSSLSWCIGPFVLILVCCTLCDGFNVGVRKRPTPALALKWRPFNFREETHEEDNTNANGNVMSLFDVEDFVDGLKSKITSEISLLLAIDPEASLEPEAPRSFAREDHSKITSRQEMSDYLTDNDKNNLRRFLPMFRGRTRRD</sequence>
<evidence type="ECO:0000313" key="3">
    <source>
        <dbReference type="EMBL" id="TRY61060.1"/>
    </source>
</evidence>
<organism evidence="3 4">
    <name type="scientific">Tigriopus californicus</name>
    <name type="common">Marine copepod</name>
    <dbReference type="NCBI Taxonomy" id="6832"/>
    <lineage>
        <taxon>Eukaryota</taxon>
        <taxon>Metazoa</taxon>
        <taxon>Ecdysozoa</taxon>
        <taxon>Arthropoda</taxon>
        <taxon>Crustacea</taxon>
        <taxon>Multicrustacea</taxon>
        <taxon>Hexanauplia</taxon>
        <taxon>Copepoda</taxon>
        <taxon>Harpacticoida</taxon>
        <taxon>Harpacticidae</taxon>
        <taxon>Tigriopus</taxon>
    </lineage>
</organism>
<feature type="region of interest" description="Disordered" evidence="1">
    <location>
        <begin position="112"/>
        <end position="134"/>
    </location>
</feature>
<keyword evidence="2" id="KW-0812">Transmembrane</keyword>
<dbReference type="AlphaFoldDB" id="A0A553N6N1"/>
<protein>
    <submittedName>
        <fullName evidence="3">Uncharacterized protein</fullName>
    </submittedName>
</protein>
<dbReference type="Proteomes" id="UP000318571">
    <property type="component" value="Chromosome 8"/>
</dbReference>
<name>A0A553N6N1_TIGCA</name>
<comment type="caution">
    <text evidence="3">The sequence shown here is derived from an EMBL/GenBank/DDBJ whole genome shotgun (WGS) entry which is preliminary data.</text>
</comment>
<gene>
    <name evidence="3" type="ORF">TCAL_13887</name>
</gene>
<keyword evidence="2" id="KW-0472">Membrane</keyword>
<reference evidence="3 4" key="1">
    <citation type="journal article" date="2018" name="Nat. Ecol. Evol.">
        <title>Genomic signatures of mitonuclear coevolution across populations of Tigriopus californicus.</title>
        <authorList>
            <person name="Barreto F.S."/>
            <person name="Watson E.T."/>
            <person name="Lima T.G."/>
            <person name="Willett C.S."/>
            <person name="Edmands S."/>
            <person name="Li W."/>
            <person name="Burton R.S."/>
        </authorList>
    </citation>
    <scope>NUCLEOTIDE SEQUENCE [LARGE SCALE GENOMIC DNA]</scope>
    <source>
        <strain evidence="3 4">San Diego</strain>
    </source>
</reference>
<accession>A0A553N6N1</accession>
<evidence type="ECO:0000256" key="1">
    <source>
        <dbReference type="SAM" id="MobiDB-lite"/>
    </source>
</evidence>
<feature type="transmembrane region" description="Helical" evidence="2">
    <location>
        <begin position="15"/>
        <end position="36"/>
    </location>
</feature>
<evidence type="ECO:0000256" key="2">
    <source>
        <dbReference type="SAM" id="Phobius"/>
    </source>
</evidence>
<keyword evidence="2" id="KW-1133">Transmembrane helix</keyword>